<evidence type="ECO:0000256" key="5">
    <source>
        <dbReference type="ARBA" id="ARBA00022840"/>
    </source>
</evidence>
<feature type="signal peptide" evidence="8">
    <location>
        <begin position="1"/>
        <end position="21"/>
    </location>
</feature>
<dbReference type="FunFam" id="3.90.640.10:FF:000010">
    <property type="entry name" value="heat shock 70 kDa protein 14"/>
    <property type="match status" value="1"/>
</dbReference>
<dbReference type="GO" id="GO:0005788">
    <property type="term" value="C:endoplasmic reticulum lumen"/>
    <property type="evidence" value="ECO:0007669"/>
    <property type="project" value="UniProtKB-SubCell"/>
</dbReference>
<evidence type="ECO:0000256" key="1">
    <source>
        <dbReference type="ARBA" id="ARBA00004319"/>
    </source>
</evidence>
<keyword evidence="3 8" id="KW-0732">Signal</keyword>
<organism evidence="9 10">
    <name type="scientific">Schizosaccharomyces cryophilus (strain OY26 / ATCC MYA-4695 / CBS 11777 / NBRC 106824 / NRRL Y48691)</name>
    <name type="common">Fission yeast</name>
    <dbReference type="NCBI Taxonomy" id="653667"/>
    <lineage>
        <taxon>Eukaryota</taxon>
        <taxon>Fungi</taxon>
        <taxon>Dikarya</taxon>
        <taxon>Ascomycota</taxon>
        <taxon>Taphrinomycotina</taxon>
        <taxon>Schizosaccharomycetes</taxon>
        <taxon>Schizosaccharomycetales</taxon>
        <taxon>Schizosaccharomycetaceae</taxon>
        <taxon>Schizosaccharomyces</taxon>
    </lineage>
</organism>
<dbReference type="GO" id="GO:0030968">
    <property type="term" value="P:endoplasmic reticulum unfolded protein response"/>
    <property type="evidence" value="ECO:0007669"/>
    <property type="project" value="TreeGrafter"/>
</dbReference>
<dbReference type="Gene3D" id="1.20.1270.10">
    <property type="match status" value="1"/>
</dbReference>
<sequence length="851" mass="94563">MRIPLFLFITGLVSFVWPVISAPILAIDYGTEWTKAALIKSGIPLELVLTRDTRRKEQSAIAFKGDDRLFGVDAANLATRSPSHSIRDVKELLDVSGLESSLAQKYLETHPALQLQENKESVSGVSFVVSDTDSYTVEEIIAMTMEHYINLAEEMAEEPVNDLVLTVPPHFNELQRFVLLDAARLLNKNVLALIDDGLAVALEYSLSRSFSEDTVYHIVYDAGSGSSSATLVAIDAIPKRASGKDKNMTRIRSLASSTTLDLSGNELNRKIMNFMKEAFQQKHNIDLSHNNRALARLEKESLRVKHVLSANSEAYASIEELAEGIDFRLKITRSVFESLCQDLAIAAVLPIKEALVKGNISLEILDSVILHGGTSRVPFIQSAIADYVTSDKVSKNVNADEASVKGAAFYGASFTSSFRVKPVLVQGAVYRPYSLTLSNMHSLVALPDSTPYGSSHLVAMNISDLGTHPSLPVYNDGTLIGEISINNLTEALKQADSCSEKHVLFEFSVDSFKGIFTPVHSYVACENKSGSASGIGGKVKSLFNNYHTGKLNEEALELHNLGFVYKRYKELSDDSLQRFSDRLALRSLKDKNKVLHESALNEYESLLYRAQSLSDDDEILIYANSEEAKALKQIAVEDFDWLIEVGPTADTNEVLTKQKKLNDILHAISYRHDENQKFKMSFENLNSTMERAEALLSSFDIPSYPLTEYDEKDVKRVASIRNSSHKKLSEQYGNITSWLDDNLKKHVSRAEYEDPVITTSEMDHKTKKLQNLVYEYLRRSLQHPKLKPKTKVPSSSSQATPSSEKADHEITESSKSFTESDSEPTSTETLDTTTAKSTSSANDDNDFEDEL</sequence>
<reference evidence="9 10" key="1">
    <citation type="journal article" date="2011" name="Science">
        <title>Comparative functional genomics of the fission yeasts.</title>
        <authorList>
            <person name="Rhind N."/>
            <person name="Chen Z."/>
            <person name="Yassour M."/>
            <person name="Thompson D.A."/>
            <person name="Haas B.J."/>
            <person name="Habib N."/>
            <person name="Wapinski I."/>
            <person name="Roy S."/>
            <person name="Lin M.F."/>
            <person name="Heiman D.I."/>
            <person name="Young S.K."/>
            <person name="Furuya K."/>
            <person name="Guo Y."/>
            <person name="Pidoux A."/>
            <person name="Chen H.M."/>
            <person name="Robbertse B."/>
            <person name="Goldberg J.M."/>
            <person name="Aoki K."/>
            <person name="Bayne E.H."/>
            <person name="Berlin A.M."/>
            <person name="Desjardins C.A."/>
            <person name="Dobbs E."/>
            <person name="Dukaj L."/>
            <person name="Fan L."/>
            <person name="FitzGerald M.G."/>
            <person name="French C."/>
            <person name="Gujja S."/>
            <person name="Hansen K."/>
            <person name="Keifenheim D."/>
            <person name="Levin J.Z."/>
            <person name="Mosher R.A."/>
            <person name="Mueller C.A."/>
            <person name="Pfiffner J."/>
            <person name="Priest M."/>
            <person name="Russ C."/>
            <person name="Smialowska A."/>
            <person name="Swoboda P."/>
            <person name="Sykes S.M."/>
            <person name="Vaughn M."/>
            <person name="Vengrova S."/>
            <person name="Yoder R."/>
            <person name="Zeng Q."/>
            <person name="Allshire R."/>
            <person name="Baulcombe D."/>
            <person name="Birren B.W."/>
            <person name="Brown W."/>
            <person name="Ekwall K."/>
            <person name="Kellis M."/>
            <person name="Leatherwood J."/>
            <person name="Levin H."/>
            <person name="Margalit H."/>
            <person name="Martienssen R."/>
            <person name="Nieduszynski C.A."/>
            <person name="Spatafora J.W."/>
            <person name="Friedman N."/>
            <person name="Dalgaard J.Z."/>
            <person name="Baumann P."/>
            <person name="Niki H."/>
            <person name="Regev A."/>
            <person name="Nusbaum C."/>
        </authorList>
    </citation>
    <scope>NUCLEOTIDE SEQUENCE [LARGE SCALE GENOMIC DNA]</scope>
    <source>
        <strain evidence="10">OY26 / ATCC MYA-4695 / CBS 11777 / NBRC 106824 / NRRL Y48691</strain>
    </source>
</reference>
<evidence type="ECO:0000313" key="9">
    <source>
        <dbReference type="EMBL" id="EPY52662.1"/>
    </source>
</evidence>
<evidence type="ECO:0000256" key="7">
    <source>
        <dbReference type="SAM" id="MobiDB-lite"/>
    </source>
</evidence>
<dbReference type="OMA" id="DYGQQNI"/>
<evidence type="ECO:0000256" key="6">
    <source>
        <dbReference type="ARBA" id="ARBA00023186"/>
    </source>
</evidence>
<dbReference type="GO" id="GO:0005524">
    <property type="term" value="F:ATP binding"/>
    <property type="evidence" value="ECO:0007669"/>
    <property type="project" value="UniProtKB-KW"/>
</dbReference>
<dbReference type="OrthoDB" id="10262720at2759"/>
<proteinExistence type="inferred from homology"/>
<keyword evidence="9" id="KW-0346">Stress response</keyword>
<evidence type="ECO:0000313" key="10">
    <source>
        <dbReference type="Proteomes" id="UP000015464"/>
    </source>
</evidence>
<keyword evidence="5" id="KW-0067">ATP-binding</keyword>
<keyword evidence="10" id="KW-1185">Reference proteome</keyword>
<name>S9X6D1_SCHCR</name>
<dbReference type="Gene3D" id="3.30.30.30">
    <property type="match status" value="1"/>
</dbReference>
<protein>
    <submittedName>
        <fullName evidence="9">Heat shock protein Lhs1</fullName>
    </submittedName>
</protein>
<feature type="chain" id="PRO_5004572933" evidence="8">
    <location>
        <begin position="22"/>
        <end position="851"/>
    </location>
</feature>
<comment type="subcellular location">
    <subcellularLocation>
        <location evidence="1">Endoplasmic reticulum lumen</location>
    </subcellularLocation>
</comment>
<dbReference type="InterPro" id="IPR029048">
    <property type="entry name" value="HSP70_C_sf"/>
</dbReference>
<dbReference type="RefSeq" id="XP_013022541.1">
    <property type="nucleotide sequence ID" value="XM_013167087.1"/>
</dbReference>
<evidence type="ECO:0000256" key="4">
    <source>
        <dbReference type="ARBA" id="ARBA00022741"/>
    </source>
</evidence>
<comment type="similarity">
    <text evidence="2">Belongs to the heat shock protein 70 family.</text>
</comment>
<dbReference type="Gene3D" id="3.90.640.10">
    <property type="entry name" value="Actin, Chain A, domain 4"/>
    <property type="match status" value="1"/>
</dbReference>
<dbReference type="AlphaFoldDB" id="S9X6D1"/>
<dbReference type="Pfam" id="PF00012">
    <property type="entry name" value="HSP70"/>
    <property type="match status" value="1"/>
</dbReference>
<dbReference type="EMBL" id="KE546989">
    <property type="protein sequence ID" value="EPY52662.1"/>
    <property type="molecule type" value="Genomic_DNA"/>
</dbReference>
<dbReference type="eggNOG" id="KOG0104">
    <property type="taxonomic scope" value="Eukaryota"/>
</dbReference>
<keyword evidence="4" id="KW-0547">Nucleotide-binding</keyword>
<keyword evidence="6" id="KW-0143">Chaperone</keyword>
<dbReference type="PANTHER" id="PTHR45639:SF3">
    <property type="entry name" value="HYPOXIA UP-REGULATED PROTEIN 1"/>
    <property type="match status" value="1"/>
</dbReference>
<dbReference type="GeneID" id="25036307"/>
<evidence type="ECO:0000256" key="2">
    <source>
        <dbReference type="ARBA" id="ARBA00007381"/>
    </source>
</evidence>
<accession>S9X6D1</accession>
<dbReference type="Proteomes" id="UP000015464">
    <property type="component" value="Unassembled WGS sequence"/>
</dbReference>
<dbReference type="Gene3D" id="3.30.420.40">
    <property type="match status" value="2"/>
</dbReference>
<feature type="compositionally biased region" description="Low complexity" evidence="7">
    <location>
        <begin position="794"/>
        <end position="803"/>
    </location>
</feature>
<dbReference type="GO" id="GO:0140662">
    <property type="term" value="F:ATP-dependent protein folding chaperone"/>
    <property type="evidence" value="ECO:0007669"/>
    <property type="project" value="InterPro"/>
</dbReference>
<dbReference type="STRING" id="653667.S9X6D1"/>
<dbReference type="PRINTS" id="PR00301">
    <property type="entry name" value="HEATSHOCK70"/>
</dbReference>
<dbReference type="InterPro" id="IPR013126">
    <property type="entry name" value="Hsp_70_fam"/>
</dbReference>
<dbReference type="CDD" id="cd10230">
    <property type="entry name" value="ASKHA_NBD_HSP70_HYOU1"/>
    <property type="match status" value="1"/>
</dbReference>
<feature type="region of interest" description="Disordered" evidence="7">
    <location>
        <begin position="783"/>
        <end position="851"/>
    </location>
</feature>
<evidence type="ECO:0000256" key="8">
    <source>
        <dbReference type="SAM" id="SignalP"/>
    </source>
</evidence>
<dbReference type="SUPFAM" id="SSF100934">
    <property type="entry name" value="Heat shock protein 70kD (HSP70), C-terminal subdomain"/>
    <property type="match status" value="1"/>
</dbReference>
<feature type="compositionally biased region" description="Low complexity" evidence="7">
    <location>
        <begin position="816"/>
        <end position="840"/>
    </location>
</feature>
<gene>
    <name evidence="9" type="ORF">SPOG_01983</name>
</gene>
<dbReference type="InterPro" id="IPR043129">
    <property type="entry name" value="ATPase_NBD"/>
</dbReference>
<dbReference type="PROSITE" id="PS01036">
    <property type="entry name" value="HSP70_3"/>
    <property type="match status" value="1"/>
</dbReference>
<dbReference type="SUPFAM" id="SSF53067">
    <property type="entry name" value="Actin-like ATPase domain"/>
    <property type="match status" value="2"/>
</dbReference>
<dbReference type="HOGENOM" id="CLU_005965_5_0_1"/>
<evidence type="ECO:0000256" key="3">
    <source>
        <dbReference type="ARBA" id="ARBA00022729"/>
    </source>
</evidence>
<dbReference type="InterPro" id="IPR018181">
    <property type="entry name" value="Heat_shock_70_CS"/>
</dbReference>
<dbReference type="GO" id="GO:0034663">
    <property type="term" value="C:endoplasmic reticulum chaperone complex"/>
    <property type="evidence" value="ECO:0007669"/>
    <property type="project" value="TreeGrafter"/>
</dbReference>
<dbReference type="PANTHER" id="PTHR45639">
    <property type="entry name" value="HSC70CB, ISOFORM G-RELATED"/>
    <property type="match status" value="1"/>
</dbReference>